<reference evidence="5 6" key="1">
    <citation type="journal article" date="2023" name="Commun. Biol.">
        <title>Genome analysis of Parmales, the sister group of diatoms, reveals the evolutionary specialization of diatoms from phago-mixotrophs to photoautotrophs.</title>
        <authorList>
            <person name="Ban H."/>
            <person name="Sato S."/>
            <person name="Yoshikawa S."/>
            <person name="Yamada K."/>
            <person name="Nakamura Y."/>
            <person name="Ichinomiya M."/>
            <person name="Sato N."/>
            <person name="Blanc-Mathieu R."/>
            <person name="Endo H."/>
            <person name="Kuwata A."/>
            <person name="Ogata H."/>
        </authorList>
    </citation>
    <scope>NUCLEOTIDE SEQUENCE [LARGE SCALE GENOMIC DNA]</scope>
</reference>
<dbReference type="Gene3D" id="3.40.50.1820">
    <property type="entry name" value="alpha/beta hydrolase"/>
    <property type="match status" value="1"/>
</dbReference>
<organism evidence="5 6">
    <name type="scientific">Tetraparma gracilis</name>
    <dbReference type="NCBI Taxonomy" id="2962635"/>
    <lineage>
        <taxon>Eukaryota</taxon>
        <taxon>Sar</taxon>
        <taxon>Stramenopiles</taxon>
        <taxon>Ochrophyta</taxon>
        <taxon>Bolidophyceae</taxon>
        <taxon>Parmales</taxon>
        <taxon>Triparmaceae</taxon>
        <taxon>Tetraparma</taxon>
    </lineage>
</organism>
<keyword evidence="6" id="KW-1185">Reference proteome</keyword>
<dbReference type="InterPro" id="IPR000073">
    <property type="entry name" value="AB_hydrolase_1"/>
</dbReference>
<feature type="domain" description="AB hydrolase-1" evidence="4">
    <location>
        <begin position="79"/>
        <end position="357"/>
    </location>
</feature>
<proteinExistence type="predicted"/>
<evidence type="ECO:0000259" key="4">
    <source>
        <dbReference type="Pfam" id="PF00561"/>
    </source>
</evidence>
<feature type="region of interest" description="Disordered" evidence="3">
    <location>
        <begin position="381"/>
        <end position="418"/>
    </location>
</feature>
<keyword evidence="2" id="KW-0443">Lipid metabolism</keyword>
<keyword evidence="1" id="KW-0442">Lipid degradation</keyword>
<evidence type="ECO:0000256" key="1">
    <source>
        <dbReference type="ARBA" id="ARBA00022963"/>
    </source>
</evidence>
<dbReference type="Proteomes" id="UP001165060">
    <property type="component" value="Unassembled WGS sequence"/>
</dbReference>
<accession>A0ABQ6M7Y1</accession>
<evidence type="ECO:0000256" key="3">
    <source>
        <dbReference type="SAM" id="MobiDB-lite"/>
    </source>
</evidence>
<dbReference type="Pfam" id="PF00561">
    <property type="entry name" value="Abhydrolase_1"/>
    <property type="match status" value="1"/>
</dbReference>
<dbReference type="SUPFAM" id="SSF53474">
    <property type="entry name" value="alpha/beta-Hydrolases"/>
    <property type="match status" value="1"/>
</dbReference>
<sequence length="418" mass="46005">MLELLSSLLSAILWSPFSLCLLMAKFHVFSIRRHRPGPVEHFCSKHGVPLSHSTVTTRDGYIIKMQKLCPPPGKTSRGAVLFIHGMFESSAMSLSHGMDSLPFILQKRGFTVYLGNVRGNIYGLNHETLSPWDDEFWNFSMREHAKEDFPAMVKAILRETRHEKVSVYGTSQGALVSLMGTAKNPSLNKSLSLLVAVSPALVLRPPTNPLVSLVFTMDETILGERQYLSFATFFQIFIPDFVASFVAFAALEASGMAAKEIDRAGAREVMASTPSGFLPTRSMRMYKDILERGPAFYEGGAGGECDFGKISAPVACWMGKLDCVLDVERSVALLRDTCGGEVVRMEVLEGYGHCDMWYSKASKREVTGDILKVIEERGGSAVRPRLRMSPDKGKAGGAGGGRSRSRSRSKSKTRERSS</sequence>
<evidence type="ECO:0000256" key="2">
    <source>
        <dbReference type="ARBA" id="ARBA00023098"/>
    </source>
</evidence>
<dbReference type="EMBL" id="BRYB01001238">
    <property type="protein sequence ID" value="GMI21304.1"/>
    <property type="molecule type" value="Genomic_DNA"/>
</dbReference>
<protein>
    <recommendedName>
        <fullName evidence="4">AB hydrolase-1 domain-containing protein</fullName>
    </recommendedName>
</protein>
<evidence type="ECO:0000313" key="6">
    <source>
        <dbReference type="Proteomes" id="UP001165060"/>
    </source>
</evidence>
<evidence type="ECO:0000313" key="5">
    <source>
        <dbReference type="EMBL" id="GMI21304.1"/>
    </source>
</evidence>
<dbReference type="PANTHER" id="PTHR11005">
    <property type="entry name" value="LYSOSOMAL ACID LIPASE-RELATED"/>
    <property type="match status" value="1"/>
</dbReference>
<dbReference type="InterPro" id="IPR029058">
    <property type="entry name" value="AB_hydrolase_fold"/>
</dbReference>
<name>A0ABQ6M7Y1_9STRA</name>
<comment type="caution">
    <text evidence="5">The sequence shown here is derived from an EMBL/GenBank/DDBJ whole genome shotgun (WGS) entry which is preliminary data.</text>
</comment>
<gene>
    <name evidence="5" type="ORF">TeGR_g60</name>
</gene>